<evidence type="ECO:0000313" key="7">
    <source>
        <dbReference type="EMBL" id="KAJ4856564.1"/>
    </source>
</evidence>
<dbReference type="PANTHER" id="PTHR47338:SF10">
    <property type="entry name" value="TRANSCRIPTION FACTOR DOMAIN-CONTAINING PROTEIN-RELATED"/>
    <property type="match status" value="1"/>
</dbReference>
<evidence type="ECO:0000256" key="4">
    <source>
        <dbReference type="ARBA" id="ARBA00023163"/>
    </source>
</evidence>
<sequence length="572" mass="65015">MQIKKEALRWQPTVLLILFHESNSGLPTWNSWPMDEIDALLGLETNEVAPPLEDSFEWMLSNNEPLGIDMNTSGPERQNHIVAQVTELPTPPALDPKLPELPELPDILQLVELFFEKFYRYFPILHKETIQSALKSHGAEGIPPVLLYAIIAVSAGAHPNQRFRKLQQIWYEEAKCRVSREIREPDHVLQTMQAAVLVVYLGLAYVDYSTSIVMLGEAWRKTVAIGFGDSLRNMIVKTLGTQEKAKWIEREEIIRISWILFIMDRGMCFPIGLMHAIDDRRMKIELPMPERDFQSEQVPAPRCPNRFTYNMDNLIAAMRDRSSRGSATQLQYLILGYAMLGRISEALDPAADDDEDGRKERIDTLCTQLAKIRLMLPRSATELSMANYDEFIEVIWLNVILNACTILLHHRPLQEGESLDDAGTELAKNWPLCVAAARNTISVLRDASRVSVDFVSNAHFPCLLFTSARILMTEYFCPSRYGEKVKPTDGVGSAPARDPKLREDLEVVTMTFFRMKEVWQGLGQKFSKGMHFYLHQGEDFARKTKAGGARSLLGVCDSWTVIPDDYELTIPT</sequence>
<dbReference type="Proteomes" id="UP001140511">
    <property type="component" value="Unassembled WGS sequence"/>
</dbReference>
<reference evidence="7" key="1">
    <citation type="submission" date="2022-09" db="EMBL/GenBank/DDBJ databases">
        <title>Chromosome-level assembly of Trichoderma breve T069, a fungus used in development of biopesticide product.</title>
        <authorList>
            <person name="Lin R."/>
            <person name="Liu T."/>
        </authorList>
    </citation>
    <scope>NUCLEOTIDE SEQUENCE</scope>
    <source>
        <strain evidence="7">T069</strain>
    </source>
</reference>
<gene>
    <name evidence="7" type="ORF">T069G_09932</name>
</gene>
<keyword evidence="2" id="KW-0479">Metal-binding</keyword>
<dbReference type="InterPro" id="IPR007219">
    <property type="entry name" value="XnlR_reg_dom"/>
</dbReference>
<dbReference type="GO" id="GO:0008270">
    <property type="term" value="F:zinc ion binding"/>
    <property type="evidence" value="ECO:0007669"/>
    <property type="project" value="InterPro"/>
</dbReference>
<accession>A0A9W9E3D5</accession>
<evidence type="ECO:0000256" key="1">
    <source>
        <dbReference type="ARBA" id="ARBA00004123"/>
    </source>
</evidence>
<keyword evidence="5" id="KW-0539">Nucleus</keyword>
<evidence type="ECO:0000256" key="2">
    <source>
        <dbReference type="ARBA" id="ARBA00022723"/>
    </source>
</evidence>
<dbReference type="CDD" id="cd12148">
    <property type="entry name" value="fungal_TF_MHR"/>
    <property type="match status" value="1"/>
</dbReference>
<dbReference type="Pfam" id="PF04082">
    <property type="entry name" value="Fungal_trans"/>
    <property type="match status" value="1"/>
</dbReference>
<name>A0A9W9E3D5_9HYPO</name>
<dbReference type="InterPro" id="IPR050815">
    <property type="entry name" value="TF_fung"/>
</dbReference>
<evidence type="ECO:0000259" key="6">
    <source>
        <dbReference type="Pfam" id="PF04082"/>
    </source>
</evidence>
<proteinExistence type="predicted"/>
<evidence type="ECO:0000313" key="8">
    <source>
        <dbReference type="Proteomes" id="UP001140511"/>
    </source>
</evidence>
<dbReference type="GeneID" id="80871830"/>
<dbReference type="RefSeq" id="XP_056025620.1">
    <property type="nucleotide sequence ID" value="XM_056177142.1"/>
</dbReference>
<comment type="caution">
    <text evidence="7">The sequence shown here is derived from an EMBL/GenBank/DDBJ whole genome shotgun (WGS) entry which is preliminary data.</text>
</comment>
<evidence type="ECO:0000256" key="3">
    <source>
        <dbReference type="ARBA" id="ARBA00023015"/>
    </source>
</evidence>
<feature type="domain" description="Xylanolytic transcriptional activator regulatory" evidence="6">
    <location>
        <begin position="112"/>
        <end position="298"/>
    </location>
</feature>
<dbReference type="AlphaFoldDB" id="A0A9W9E3D5"/>
<organism evidence="7 8">
    <name type="scientific">Trichoderma breve</name>
    <dbReference type="NCBI Taxonomy" id="2034170"/>
    <lineage>
        <taxon>Eukaryota</taxon>
        <taxon>Fungi</taxon>
        <taxon>Dikarya</taxon>
        <taxon>Ascomycota</taxon>
        <taxon>Pezizomycotina</taxon>
        <taxon>Sordariomycetes</taxon>
        <taxon>Hypocreomycetidae</taxon>
        <taxon>Hypocreales</taxon>
        <taxon>Hypocreaceae</taxon>
        <taxon>Trichoderma</taxon>
    </lineage>
</organism>
<keyword evidence="4" id="KW-0804">Transcription</keyword>
<dbReference type="GO" id="GO:0003677">
    <property type="term" value="F:DNA binding"/>
    <property type="evidence" value="ECO:0007669"/>
    <property type="project" value="InterPro"/>
</dbReference>
<dbReference type="EMBL" id="JAOPEN010000006">
    <property type="protein sequence ID" value="KAJ4856564.1"/>
    <property type="molecule type" value="Genomic_DNA"/>
</dbReference>
<dbReference type="GO" id="GO:0000981">
    <property type="term" value="F:DNA-binding transcription factor activity, RNA polymerase II-specific"/>
    <property type="evidence" value="ECO:0007669"/>
    <property type="project" value="InterPro"/>
</dbReference>
<dbReference type="GO" id="GO:0005634">
    <property type="term" value="C:nucleus"/>
    <property type="evidence" value="ECO:0007669"/>
    <property type="project" value="UniProtKB-SubCell"/>
</dbReference>
<evidence type="ECO:0000256" key="5">
    <source>
        <dbReference type="ARBA" id="ARBA00023242"/>
    </source>
</evidence>
<keyword evidence="3" id="KW-0805">Transcription regulation</keyword>
<dbReference type="PANTHER" id="PTHR47338">
    <property type="entry name" value="ZN(II)2CYS6 TRANSCRIPTION FACTOR (EUROFUNG)-RELATED"/>
    <property type="match status" value="1"/>
</dbReference>
<comment type="subcellular location">
    <subcellularLocation>
        <location evidence="1">Nucleus</location>
    </subcellularLocation>
</comment>
<keyword evidence="8" id="KW-1185">Reference proteome</keyword>
<protein>
    <submittedName>
        <fullName evidence="7">Fungal specific transcription factor domain-containing protein</fullName>
    </submittedName>
</protein>
<dbReference type="GO" id="GO:0006351">
    <property type="term" value="P:DNA-templated transcription"/>
    <property type="evidence" value="ECO:0007669"/>
    <property type="project" value="InterPro"/>
</dbReference>